<sequence>MSSSAIERKSLEPSEEPVDEVLQIPPSLLTCGGCQQNIGDRYFLKAIDQYWHEDCLSCDLCGCRLGEVGRRLYYKLGRKLCRRDYLRLFGQDGLCASCEKRIRAYEMTMRVIGGGRASFNVAQSERSKGGASGREQRASRASGKMAAVAEQDLMTISLEQLPTDPLLLILSFLDYKDLMSCCFVSRRLNQLSVHDPLWKRHCKKYWLLSDAEKSRRTKSWKAIFIDLYADLGRYIQYYAAIKKAWDDLEKYLLQHCPRMISSLKDSVQEDDLDAVEAQIGCQLPDDYRCSFRIHNGQKLVVPGLMGSMALSNHYRSEDLLDIDTAAGGFQQRLGLKQCLPLTFCIHTGLSQYMALESVEGRNKYEIFYQCPDQMARNPSAIDMFITGNSYLEWFTSYVNNVITGGYPIIRDQIFRYVHEKDCVAKTGDITVSVSTSFLPELSSVHPPHYFFTYRIRIEMSKDALPEKACQLDSRYWRITNAKGDVEEVQGPGVVGEFPIISPGRVYEYTSCTTFATTSGYMEGYYTFHCLYYKDRFFNVTIPRFHMVCPTFKVSIARMETNHNDCTMDEEEDSTDTDEYEDRHRILGIPIPSGRCPRQT</sequence>
<evidence type="ECO:0000313" key="12">
    <source>
        <dbReference type="Proteomes" id="UP001474421"/>
    </source>
</evidence>
<dbReference type="Pfam" id="PF09346">
    <property type="entry name" value="SMI1_KNR4"/>
    <property type="match status" value="1"/>
</dbReference>
<keyword evidence="2 6" id="KW-0479">Metal-binding</keyword>
<feature type="domain" description="ApaG" evidence="10">
    <location>
        <begin position="423"/>
        <end position="553"/>
    </location>
</feature>
<dbReference type="AlphaFoldDB" id="A0AAW1C5T3"/>
<dbReference type="Pfam" id="PF04379">
    <property type="entry name" value="DUF525"/>
    <property type="match status" value="1"/>
</dbReference>
<dbReference type="CDD" id="cd09384">
    <property type="entry name" value="LIM1_LMO2"/>
    <property type="match status" value="1"/>
</dbReference>
<dbReference type="SUPFAM" id="SSF81383">
    <property type="entry name" value="F-box domain"/>
    <property type="match status" value="1"/>
</dbReference>
<dbReference type="PANTHER" id="PTHR46550:SF1">
    <property type="entry name" value="F-BOX PROTEIN 3"/>
    <property type="match status" value="1"/>
</dbReference>
<name>A0AAW1C5T3_CROAD</name>
<evidence type="ECO:0000259" key="10">
    <source>
        <dbReference type="PROSITE" id="PS51087"/>
    </source>
</evidence>
<dbReference type="SUPFAM" id="SSF110069">
    <property type="entry name" value="ApaG-like"/>
    <property type="match status" value="1"/>
</dbReference>
<dbReference type="SUPFAM" id="SSF57716">
    <property type="entry name" value="Glucocorticoid receptor-like (DNA-binding domain)"/>
    <property type="match status" value="2"/>
</dbReference>
<keyword evidence="12" id="KW-1185">Reference proteome</keyword>
<comment type="pathway">
    <text evidence="1">Protein modification; protein ubiquitination.</text>
</comment>
<dbReference type="PANTHER" id="PTHR46550">
    <property type="entry name" value="F-BOX ONLY PROTEIN 3"/>
    <property type="match status" value="1"/>
</dbReference>
<dbReference type="PROSITE" id="PS51087">
    <property type="entry name" value="APAG"/>
    <property type="match status" value="1"/>
</dbReference>
<dbReference type="NCBIfam" id="NF003967">
    <property type="entry name" value="PRK05461.1"/>
    <property type="match status" value="1"/>
</dbReference>
<keyword evidence="4 6" id="KW-0862">Zinc</keyword>
<dbReference type="SUPFAM" id="SSF160631">
    <property type="entry name" value="SMI1/KNR4-like"/>
    <property type="match status" value="1"/>
</dbReference>
<dbReference type="FunFam" id="2.10.110.10:FF:000059">
    <property type="entry name" value="LIM domain only 2"/>
    <property type="match status" value="1"/>
</dbReference>
<organism evidence="11 12">
    <name type="scientific">Crotalus adamanteus</name>
    <name type="common">Eastern diamondback rattlesnake</name>
    <dbReference type="NCBI Taxonomy" id="8729"/>
    <lineage>
        <taxon>Eukaryota</taxon>
        <taxon>Metazoa</taxon>
        <taxon>Chordata</taxon>
        <taxon>Craniata</taxon>
        <taxon>Vertebrata</taxon>
        <taxon>Euteleostomi</taxon>
        <taxon>Lepidosauria</taxon>
        <taxon>Squamata</taxon>
        <taxon>Bifurcata</taxon>
        <taxon>Unidentata</taxon>
        <taxon>Episquamata</taxon>
        <taxon>Toxicofera</taxon>
        <taxon>Serpentes</taxon>
        <taxon>Colubroidea</taxon>
        <taxon>Viperidae</taxon>
        <taxon>Crotalinae</taxon>
        <taxon>Crotalus</taxon>
    </lineage>
</organism>
<dbReference type="Pfam" id="PF00412">
    <property type="entry name" value="LIM"/>
    <property type="match status" value="1"/>
</dbReference>
<dbReference type="Pfam" id="PF12937">
    <property type="entry name" value="F-box-like"/>
    <property type="match status" value="1"/>
</dbReference>
<feature type="domain" description="LIM zinc-binding" evidence="8">
    <location>
        <begin position="29"/>
        <end position="91"/>
    </location>
</feature>
<dbReference type="InterPro" id="IPR052121">
    <property type="entry name" value="F-box_SCF_Substrate_Recog"/>
</dbReference>
<dbReference type="InterPro" id="IPR001810">
    <property type="entry name" value="F-box_dom"/>
</dbReference>
<dbReference type="InterPro" id="IPR036767">
    <property type="entry name" value="ApaG_sf"/>
</dbReference>
<dbReference type="InterPro" id="IPR007474">
    <property type="entry name" value="ApaG_domain"/>
</dbReference>
<dbReference type="InterPro" id="IPR018958">
    <property type="entry name" value="Knr4/Smi1-like_dom"/>
</dbReference>
<protein>
    <submittedName>
        <fullName evidence="11">F-box only protein 3</fullName>
    </submittedName>
</protein>
<dbReference type="GO" id="GO:0046872">
    <property type="term" value="F:metal ion binding"/>
    <property type="evidence" value="ECO:0007669"/>
    <property type="project" value="UniProtKB-KW"/>
</dbReference>
<dbReference type="InterPro" id="IPR001781">
    <property type="entry name" value="Znf_LIM"/>
</dbReference>
<evidence type="ECO:0000256" key="1">
    <source>
        <dbReference type="ARBA" id="ARBA00004906"/>
    </source>
</evidence>
<feature type="compositionally biased region" description="Acidic residues" evidence="7">
    <location>
        <begin position="566"/>
        <end position="579"/>
    </location>
</feature>
<evidence type="ECO:0000256" key="3">
    <source>
        <dbReference type="ARBA" id="ARBA00022786"/>
    </source>
</evidence>
<dbReference type="SMART" id="SM00860">
    <property type="entry name" value="SMI1_KNR4"/>
    <property type="match status" value="1"/>
</dbReference>
<dbReference type="EMBL" id="JAOTOJ010000001">
    <property type="protein sequence ID" value="KAK9409906.1"/>
    <property type="molecule type" value="Genomic_DNA"/>
</dbReference>
<dbReference type="CDD" id="cd22084">
    <property type="entry name" value="F-box_FBXO3"/>
    <property type="match status" value="1"/>
</dbReference>
<proteinExistence type="predicted"/>
<evidence type="ECO:0000256" key="2">
    <source>
        <dbReference type="ARBA" id="ARBA00022723"/>
    </source>
</evidence>
<evidence type="ECO:0000256" key="7">
    <source>
        <dbReference type="SAM" id="MobiDB-lite"/>
    </source>
</evidence>
<accession>A0AAW1C5T3</accession>
<dbReference type="Gene3D" id="2.60.40.1470">
    <property type="entry name" value="ApaG domain"/>
    <property type="match status" value="1"/>
</dbReference>
<dbReference type="PROSITE" id="PS50023">
    <property type="entry name" value="LIM_DOMAIN_2"/>
    <property type="match status" value="1"/>
</dbReference>
<dbReference type="SMART" id="SM00256">
    <property type="entry name" value="FBOX"/>
    <property type="match status" value="1"/>
</dbReference>
<reference evidence="11 12" key="1">
    <citation type="journal article" date="2024" name="Proc. Natl. Acad. Sci. U.S.A.">
        <title>The genetic regulatory architecture and epigenomic basis for age-related changes in rattlesnake venom.</title>
        <authorList>
            <person name="Hogan M.P."/>
            <person name="Holding M.L."/>
            <person name="Nystrom G.S."/>
            <person name="Colston T.J."/>
            <person name="Bartlett D.A."/>
            <person name="Mason A.J."/>
            <person name="Ellsworth S.A."/>
            <person name="Rautsaw R.M."/>
            <person name="Lawrence K.C."/>
            <person name="Strickland J.L."/>
            <person name="He B."/>
            <person name="Fraser P."/>
            <person name="Margres M.J."/>
            <person name="Gilbert D.M."/>
            <person name="Gibbs H.L."/>
            <person name="Parkinson C.L."/>
            <person name="Rokyta D.R."/>
        </authorList>
    </citation>
    <scope>NUCLEOTIDE SEQUENCE [LARGE SCALE GENOMIC DNA]</scope>
    <source>
        <strain evidence="11">DRR0105</strain>
    </source>
</reference>
<evidence type="ECO:0000313" key="11">
    <source>
        <dbReference type="EMBL" id="KAK9409906.1"/>
    </source>
</evidence>
<evidence type="ECO:0000256" key="6">
    <source>
        <dbReference type="PROSITE-ProRule" id="PRU00125"/>
    </source>
</evidence>
<dbReference type="PROSITE" id="PS00478">
    <property type="entry name" value="LIM_DOMAIN_1"/>
    <property type="match status" value="1"/>
</dbReference>
<evidence type="ECO:0000256" key="5">
    <source>
        <dbReference type="ARBA" id="ARBA00023038"/>
    </source>
</evidence>
<keyword evidence="3" id="KW-0833">Ubl conjugation pathway</keyword>
<evidence type="ECO:0000256" key="4">
    <source>
        <dbReference type="ARBA" id="ARBA00022833"/>
    </source>
</evidence>
<comment type="caution">
    <text evidence="11">The sequence shown here is derived from an EMBL/GenBank/DDBJ whole genome shotgun (WGS) entry which is preliminary data.</text>
</comment>
<dbReference type="SMART" id="SM00132">
    <property type="entry name" value="LIM"/>
    <property type="match status" value="1"/>
</dbReference>
<dbReference type="Gene3D" id="2.10.110.10">
    <property type="entry name" value="Cysteine Rich Protein"/>
    <property type="match status" value="1"/>
</dbReference>
<dbReference type="InterPro" id="IPR036047">
    <property type="entry name" value="F-box-like_dom_sf"/>
</dbReference>
<feature type="region of interest" description="Disordered" evidence="7">
    <location>
        <begin position="564"/>
        <end position="599"/>
    </location>
</feature>
<evidence type="ECO:0000259" key="9">
    <source>
        <dbReference type="PROSITE" id="PS50181"/>
    </source>
</evidence>
<dbReference type="Proteomes" id="UP001474421">
    <property type="component" value="Unassembled WGS sequence"/>
</dbReference>
<evidence type="ECO:0000259" key="8">
    <source>
        <dbReference type="PROSITE" id="PS50023"/>
    </source>
</evidence>
<dbReference type="GO" id="GO:0005737">
    <property type="term" value="C:cytoplasm"/>
    <property type="evidence" value="ECO:0007669"/>
    <property type="project" value="TreeGrafter"/>
</dbReference>
<dbReference type="Gene3D" id="1.20.1280.50">
    <property type="match status" value="1"/>
</dbReference>
<keyword evidence="5 6" id="KW-0440">LIM domain</keyword>
<feature type="domain" description="F-box" evidence="9">
    <location>
        <begin position="155"/>
        <end position="201"/>
    </location>
</feature>
<dbReference type="PROSITE" id="PS50181">
    <property type="entry name" value="FBOX"/>
    <property type="match status" value="1"/>
</dbReference>
<dbReference type="InterPro" id="IPR037883">
    <property type="entry name" value="Knr4/Smi1-like_sf"/>
</dbReference>
<gene>
    <name evidence="11" type="ORF">NXF25_001081</name>
</gene>